<feature type="compositionally biased region" description="Basic and acidic residues" evidence="1">
    <location>
        <begin position="75"/>
        <end position="85"/>
    </location>
</feature>
<evidence type="ECO:0000313" key="2">
    <source>
        <dbReference type="EMBL" id="KAK7294701.1"/>
    </source>
</evidence>
<dbReference type="AlphaFoldDB" id="A0AAN9JAJ8"/>
<comment type="caution">
    <text evidence="2">The sequence shown here is derived from an EMBL/GenBank/DDBJ whole genome shotgun (WGS) entry which is preliminary data.</text>
</comment>
<evidence type="ECO:0000313" key="3">
    <source>
        <dbReference type="Proteomes" id="UP001359559"/>
    </source>
</evidence>
<name>A0AAN9JAJ8_CLITE</name>
<organism evidence="2 3">
    <name type="scientific">Clitoria ternatea</name>
    <name type="common">Butterfly pea</name>
    <dbReference type="NCBI Taxonomy" id="43366"/>
    <lineage>
        <taxon>Eukaryota</taxon>
        <taxon>Viridiplantae</taxon>
        <taxon>Streptophyta</taxon>
        <taxon>Embryophyta</taxon>
        <taxon>Tracheophyta</taxon>
        <taxon>Spermatophyta</taxon>
        <taxon>Magnoliopsida</taxon>
        <taxon>eudicotyledons</taxon>
        <taxon>Gunneridae</taxon>
        <taxon>Pentapetalae</taxon>
        <taxon>rosids</taxon>
        <taxon>fabids</taxon>
        <taxon>Fabales</taxon>
        <taxon>Fabaceae</taxon>
        <taxon>Papilionoideae</taxon>
        <taxon>50 kb inversion clade</taxon>
        <taxon>NPAAA clade</taxon>
        <taxon>indigoferoid/millettioid clade</taxon>
        <taxon>Phaseoleae</taxon>
        <taxon>Clitoria</taxon>
    </lineage>
</organism>
<accession>A0AAN9JAJ8</accession>
<gene>
    <name evidence="2" type="ORF">RJT34_17594</name>
</gene>
<dbReference type="Proteomes" id="UP001359559">
    <property type="component" value="Unassembled WGS sequence"/>
</dbReference>
<keyword evidence="3" id="KW-1185">Reference proteome</keyword>
<reference evidence="2 3" key="1">
    <citation type="submission" date="2024-01" db="EMBL/GenBank/DDBJ databases">
        <title>The genomes of 5 underutilized Papilionoideae crops provide insights into root nodulation and disease resistance.</title>
        <authorList>
            <person name="Yuan L."/>
        </authorList>
    </citation>
    <scope>NUCLEOTIDE SEQUENCE [LARGE SCALE GENOMIC DNA]</scope>
    <source>
        <strain evidence="2">LY-2023</strain>
        <tissue evidence="2">Leaf</tissue>
    </source>
</reference>
<dbReference type="EMBL" id="JAYKXN010000004">
    <property type="protein sequence ID" value="KAK7294701.1"/>
    <property type="molecule type" value="Genomic_DNA"/>
</dbReference>
<proteinExistence type="predicted"/>
<protein>
    <submittedName>
        <fullName evidence="2">Uncharacterized protein</fullName>
    </submittedName>
</protein>
<feature type="compositionally biased region" description="Low complexity" evidence="1">
    <location>
        <begin position="51"/>
        <end position="63"/>
    </location>
</feature>
<evidence type="ECO:0000256" key="1">
    <source>
        <dbReference type="SAM" id="MobiDB-lite"/>
    </source>
</evidence>
<sequence>MVRAREAGPSQWASQVARFEGSEVVLVVEEGHAGLARLAETSASRAKPVWPSSATSTTSDPSNPGDPRSPLTRSDFSRPEHDASRRSMPPFARRRRARSPPPPLSLVVAAPPFGLPLSSLPSLSFLTLNFQKSKH</sequence>
<feature type="region of interest" description="Disordered" evidence="1">
    <location>
        <begin position="39"/>
        <end position="107"/>
    </location>
</feature>